<reference evidence="4" key="1">
    <citation type="submission" date="2018-11" db="EMBL/GenBank/DDBJ databases">
        <authorList>
            <person name="Grassa J C."/>
        </authorList>
    </citation>
    <scope>NUCLEOTIDE SEQUENCE [LARGE SCALE GENOMIC DNA]</scope>
</reference>
<evidence type="ECO:0000256" key="2">
    <source>
        <dbReference type="ARBA" id="ARBA00022690"/>
    </source>
</evidence>
<proteinExistence type="inferred from homology"/>
<dbReference type="Proteomes" id="UP000596661">
    <property type="component" value="Chromosome 4"/>
</dbReference>
<dbReference type="GO" id="GO:0004867">
    <property type="term" value="F:serine-type endopeptidase inhibitor activity"/>
    <property type="evidence" value="ECO:0007669"/>
    <property type="project" value="UniProtKB-KW"/>
</dbReference>
<dbReference type="SUPFAM" id="SSF54654">
    <property type="entry name" value="CI-2 family of serine protease inhibitors"/>
    <property type="match status" value="1"/>
</dbReference>
<dbReference type="InterPro" id="IPR036354">
    <property type="entry name" value="Prot_inh_pot1_sf"/>
</dbReference>
<dbReference type="PANTHER" id="PTHR33091">
    <property type="entry name" value="PROTEIN, PUTATIVE, EXPRESSED-RELATED"/>
    <property type="match status" value="1"/>
</dbReference>
<dbReference type="EnsemblPlants" id="evm.model.04.2443">
    <property type="protein sequence ID" value="cds.evm.model.04.2443"/>
    <property type="gene ID" value="evm.TU.04.2443"/>
</dbReference>
<keyword evidence="5" id="KW-1185">Reference proteome</keyword>
<dbReference type="InterPro" id="IPR000864">
    <property type="entry name" value="Prot_inh_pot1"/>
</dbReference>
<dbReference type="AlphaFoldDB" id="A0A803PGR5"/>
<dbReference type="OMA" id="DINCQRV"/>
<dbReference type="Gramene" id="evm.model.04.2443">
    <property type="protein sequence ID" value="cds.evm.model.04.2443"/>
    <property type="gene ID" value="evm.TU.04.2443"/>
</dbReference>
<protein>
    <submittedName>
        <fullName evidence="4">Uncharacterized protein</fullName>
    </submittedName>
</protein>
<evidence type="ECO:0000256" key="3">
    <source>
        <dbReference type="ARBA" id="ARBA00022900"/>
    </source>
</evidence>
<dbReference type="Pfam" id="PF00280">
    <property type="entry name" value="potato_inhibit"/>
    <property type="match status" value="1"/>
</dbReference>
<evidence type="ECO:0000313" key="5">
    <source>
        <dbReference type="Proteomes" id="UP000596661"/>
    </source>
</evidence>
<dbReference type="PRINTS" id="PR00292">
    <property type="entry name" value="POTATOINHBTR"/>
</dbReference>
<keyword evidence="3" id="KW-0722">Serine protease inhibitor</keyword>
<dbReference type="Gene3D" id="3.30.10.10">
    <property type="entry name" value="Trypsin Inhibitor V, subunit A"/>
    <property type="match status" value="1"/>
</dbReference>
<reference evidence="4" key="2">
    <citation type="submission" date="2021-03" db="UniProtKB">
        <authorList>
            <consortium name="EnsemblPlants"/>
        </authorList>
    </citation>
    <scope>IDENTIFICATION</scope>
</reference>
<evidence type="ECO:0000313" key="4">
    <source>
        <dbReference type="EnsemblPlants" id="cds.evm.model.04.2443"/>
    </source>
</evidence>
<dbReference type="GO" id="GO:0009611">
    <property type="term" value="P:response to wounding"/>
    <property type="evidence" value="ECO:0007669"/>
    <property type="project" value="InterPro"/>
</dbReference>
<dbReference type="PANTHER" id="PTHR33091:SF73">
    <property type="entry name" value="INHIBITOR OF TRYPSIN AND HAGEMAN FACTOR-LIKE"/>
    <property type="match status" value="1"/>
</dbReference>
<dbReference type="EMBL" id="UZAU01000408">
    <property type="status" value="NOT_ANNOTATED_CDS"/>
    <property type="molecule type" value="Genomic_DNA"/>
</dbReference>
<sequence length="93" mass="10111">MGDELCPGAGKSSWPKLVGKNGEEAVKIIEEENENVKAVVILEGSIVTQDINCQRVRVWVNDYARNSNGFLIEGCTIFSPGVVDPNLTEAGYK</sequence>
<accession>A0A803PGR5</accession>
<name>A0A803PGR5_CANSA</name>
<evidence type="ECO:0000256" key="1">
    <source>
        <dbReference type="ARBA" id="ARBA00008210"/>
    </source>
</evidence>
<organism evidence="4 5">
    <name type="scientific">Cannabis sativa</name>
    <name type="common">Hemp</name>
    <name type="synonym">Marijuana</name>
    <dbReference type="NCBI Taxonomy" id="3483"/>
    <lineage>
        <taxon>Eukaryota</taxon>
        <taxon>Viridiplantae</taxon>
        <taxon>Streptophyta</taxon>
        <taxon>Embryophyta</taxon>
        <taxon>Tracheophyta</taxon>
        <taxon>Spermatophyta</taxon>
        <taxon>Magnoliopsida</taxon>
        <taxon>eudicotyledons</taxon>
        <taxon>Gunneridae</taxon>
        <taxon>Pentapetalae</taxon>
        <taxon>rosids</taxon>
        <taxon>fabids</taxon>
        <taxon>Rosales</taxon>
        <taxon>Cannabaceae</taxon>
        <taxon>Cannabis</taxon>
    </lineage>
</organism>
<comment type="similarity">
    <text evidence="1">Belongs to the protease inhibitor I13 (potato type I serine protease inhibitor) family.</text>
</comment>
<keyword evidence="2" id="KW-0646">Protease inhibitor</keyword>